<evidence type="ECO:0000256" key="3">
    <source>
        <dbReference type="ARBA" id="ARBA00004586"/>
    </source>
</evidence>
<protein>
    <submittedName>
        <fullName evidence="14">Ceramide synthase 6</fullName>
    </submittedName>
</protein>
<evidence type="ECO:0000256" key="6">
    <source>
        <dbReference type="ARBA" id="ARBA00022692"/>
    </source>
</evidence>
<dbReference type="InterPro" id="IPR016439">
    <property type="entry name" value="Lag1/Lac1-like"/>
</dbReference>
<dbReference type="AlphaFoldDB" id="A0AAJ6QV99"/>
<dbReference type="Proteomes" id="UP000694867">
    <property type="component" value="Unplaced"/>
</dbReference>
<evidence type="ECO:0000259" key="12">
    <source>
        <dbReference type="PROSITE" id="PS50922"/>
    </source>
</evidence>
<dbReference type="GeneID" id="100907321"/>
<dbReference type="InterPro" id="IPR006634">
    <property type="entry name" value="TLC-dom"/>
</dbReference>
<evidence type="ECO:0000256" key="9">
    <source>
        <dbReference type="ARBA" id="ARBA00049036"/>
    </source>
</evidence>
<dbReference type="SMART" id="SM00724">
    <property type="entry name" value="TLC"/>
    <property type="match status" value="1"/>
</dbReference>
<feature type="domain" description="TLC" evidence="12">
    <location>
        <begin position="139"/>
        <end position="340"/>
    </location>
</feature>
<feature type="transmembrane region" description="Helical" evidence="11">
    <location>
        <begin position="310"/>
        <end position="336"/>
    </location>
</feature>
<comment type="pathway">
    <text evidence="5">Sphingolipid metabolism.</text>
</comment>
<dbReference type="FunFam" id="1.10.10.60:FF:000020">
    <property type="entry name" value="Ceramide synthase 5"/>
    <property type="match status" value="1"/>
</dbReference>
<keyword evidence="6 10" id="KW-0812">Transmembrane</keyword>
<dbReference type="PANTHER" id="PTHR12560">
    <property type="entry name" value="LONGEVITY ASSURANCE FACTOR 1 LAG1"/>
    <property type="match status" value="1"/>
</dbReference>
<dbReference type="GO" id="GO:0050291">
    <property type="term" value="F:sphingosine N-acyltransferase activity"/>
    <property type="evidence" value="ECO:0007669"/>
    <property type="project" value="InterPro"/>
</dbReference>
<name>A0AAJ6QV99_9ACAR</name>
<evidence type="ECO:0000256" key="7">
    <source>
        <dbReference type="ARBA" id="ARBA00022989"/>
    </source>
</evidence>
<reference evidence="14" key="1">
    <citation type="submission" date="2025-08" db="UniProtKB">
        <authorList>
            <consortium name="RefSeq"/>
        </authorList>
    </citation>
    <scope>IDENTIFICATION</scope>
</reference>
<feature type="transmembrane region" description="Helical" evidence="11">
    <location>
        <begin position="189"/>
        <end position="207"/>
    </location>
</feature>
<accession>A0AAJ6QV99</accession>
<evidence type="ECO:0000313" key="13">
    <source>
        <dbReference type="Proteomes" id="UP000694867"/>
    </source>
</evidence>
<evidence type="ECO:0000256" key="4">
    <source>
        <dbReference type="ARBA" id="ARBA00004760"/>
    </source>
</evidence>
<evidence type="ECO:0000256" key="8">
    <source>
        <dbReference type="ARBA" id="ARBA00023136"/>
    </source>
</evidence>
<comment type="catalytic activity">
    <reaction evidence="9">
        <text>sphinganine + octadecanoyl-CoA = N-(octadecanoyl)-sphinganine + CoA + H(+)</text>
        <dbReference type="Rhea" id="RHEA:36547"/>
        <dbReference type="ChEBI" id="CHEBI:15378"/>
        <dbReference type="ChEBI" id="CHEBI:57287"/>
        <dbReference type="ChEBI" id="CHEBI:57394"/>
        <dbReference type="ChEBI" id="CHEBI:57817"/>
        <dbReference type="ChEBI" id="CHEBI:67033"/>
    </reaction>
    <physiologicalReaction direction="left-to-right" evidence="9">
        <dbReference type="Rhea" id="RHEA:36548"/>
    </physiologicalReaction>
</comment>
<gene>
    <name evidence="14" type="primary">LOC100907321</name>
</gene>
<dbReference type="PANTHER" id="PTHR12560:SF0">
    <property type="entry name" value="LD18904P"/>
    <property type="match status" value="1"/>
</dbReference>
<dbReference type="GO" id="GO:0005789">
    <property type="term" value="C:endoplasmic reticulum membrane"/>
    <property type="evidence" value="ECO:0007669"/>
    <property type="project" value="UniProtKB-SubCell"/>
</dbReference>
<comment type="subcellular location">
    <subcellularLocation>
        <location evidence="2">Endomembrane system</location>
        <topology evidence="2">Multi-pass membrane protein</topology>
    </subcellularLocation>
    <subcellularLocation>
        <location evidence="3">Endoplasmic reticulum membrane</location>
    </subcellularLocation>
    <subcellularLocation>
        <location evidence="1">Nucleus</location>
    </subcellularLocation>
</comment>
<dbReference type="GO" id="GO:0046513">
    <property type="term" value="P:ceramide biosynthetic process"/>
    <property type="evidence" value="ECO:0007669"/>
    <property type="project" value="InterPro"/>
</dbReference>
<dbReference type="KEGG" id="goe:100907321"/>
<evidence type="ECO:0000256" key="2">
    <source>
        <dbReference type="ARBA" id="ARBA00004127"/>
    </source>
</evidence>
<dbReference type="RefSeq" id="XP_003745027.1">
    <property type="nucleotide sequence ID" value="XM_003744979.2"/>
</dbReference>
<feature type="transmembrane region" description="Helical" evidence="11">
    <location>
        <begin position="214"/>
        <end position="233"/>
    </location>
</feature>
<proteinExistence type="predicted"/>
<dbReference type="SUPFAM" id="SSF46689">
    <property type="entry name" value="Homeodomain-like"/>
    <property type="match status" value="1"/>
</dbReference>
<evidence type="ECO:0000256" key="11">
    <source>
        <dbReference type="SAM" id="Phobius"/>
    </source>
</evidence>
<organism evidence="13 14">
    <name type="scientific">Galendromus occidentalis</name>
    <name type="common">western predatory mite</name>
    <dbReference type="NCBI Taxonomy" id="34638"/>
    <lineage>
        <taxon>Eukaryota</taxon>
        <taxon>Metazoa</taxon>
        <taxon>Ecdysozoa</taxon>
        <taxon>Arthropoda</taxon>
        <taxon>Chelicerata</taxon>
        <taxon>Arachnida</taxon>
        <taxon>Acari</taxon>
        <taxon>Parasitiformes</taxon>
        <taxon>Mesostigmata</taxon>
        <taxon>Gamasina</taxon>
        <taxon>Phytoseioidea</taxon>
        <taxon>Phytoseiidae</taxon>
        <taxon>Typhlodrominae</taxon>
        <taxon>Galendromus</taxon>
    </lineage>
</organism>
<evidence type="ECO:0000256" key="5">
    <source>
        <dbReference type="ARBA" id="ARBA00004991"/>
    </source>
</evidence>
<evidence type="ECO:0000256" key="1">
    <source>
        <dbReference type="ARBA" id="ARBA00004123"/>
    </source>
</evidence>
<dbReference type="PROSITE" id="PS50922">
    <property type="entry name" value="TLC"/>
    <property type="match status" value="1"/>
</dbReference>
<dbReference type="InterPro" id="IPR009057">
    <property type="entry name" value="Homeodomain-like_sf"/>
</dbReference>
<dbReference type="Pfam" id="PF03798">
    <property type="entry name" value="TRAM_LAG1_CLN8"/>
    <property type="match status" value="1"/>
</dbReference>
<feature type="transmembrane region" description="Helical" evidence="11">
    <location>
        <begin position="272"/>
        <end position="290"/>
    </location>
</feature>
<comment type="pathway">
    <text evidence="4">Lipid metabolism; sphingolipid metabolism.</text>
</comment>
<sequence>MALKEKLSAFSQWFWNEDVWLPPGTTWAHIRDTSKVNYAQIEQLYDSIYVAVVLFFVRMAFERWIFMPLGRHYGLKGRPKKPTLGLSKDPILEKAFLKHGHKASREVVTGIAKQLDCSEREIQRWWRQRTRCERPSTLDKLAESAWRGTFYASVFCYGLWCLSDKPWLWDTMHCWYNFPHHNTTADVRWYYMIELGFYISLMFSQFMDVKRKDFWEMFVHHIVTILLLTLSWTCNLTRIGTLVMILHDFADVPLEAAKVVKYLKMQKAADSLFVVFTLAWVVSRLGLYPYRVIYSTAYQATFVIEMFSAYYIFNSLLLALQLLHIIWTVFIVKVVIQALSNQGIKDLRSEDESSSTDEKED</sequence>
<keyword evidence="7 11" id="KW-1133">Transmembrane helix</keyword>
<dbReference type="GO" id="GO:0005634">
    <property type="term" value="C:nucleus"/>
    <property type="evidence" value="ECO:0007669"/>
    <property type="project" value="UniProtKB-SubCell"/>
</dbReference>
<dbReference type="Gene3D" id="1.10.10.60">
    <property type="entry name" value="Homeodomain-like"/>
    <property type="match status" value="1"/>
</dbReference>
<keyword evidence="8 10" id="KW-0472">Membrane</keyword>
<dbReference type="PIRSF" id="PIRSF005225">
    <property type="entry name" value="LAG1_LAC1"/>
    <property type="match status" value="1"/>
</dbReference>
<evidence type="ECO:0000313" key="14">
    <source>
        <dbReference type="RefSeq" id="XP_003745027.1"/>
    </source>
</evidence>
<keyword evidence="13" id="KW-1185">Reference proteome</keyword>
<evidence type="ECO:0000256" key="10">
    <source>
        <dbReference type="PROSITE-ProRule" id="PRU00205"/>
    </source>
</evidence>